<dbReference type="Proteomes" id="UP000504756">
    <property type="component" value="Unassembled WGS sequence"/>
</dbReference>
<dbReference type="EMBL" id="BLXU01000018">
    <property type="protein sequence ID" value="GFO52825.1"/>
    <property type="molecule type" value="Genomic_DNA"/>
</dbReference>
<proteinExistence type="predicted"/>
<sequence length="150" mass="16899">MDDINLLDPAPPNEDIVITAIDTSIEGDKEVEVPFTPSLTYKVEGGRILGKIDELEAVQQAVSKILMTERFVFEIYSDQYGNDLNELIGKDIPYVKTAVENILKEAFYSDDRIDEITINEVSQVNRQTLYVSFTVSSLFGHFEAETEVNT</sequence>
<dbReference type="SUPFAM" id="SSF160719">
    <property type="entry name" value="gpW/gp25-like"/>
    <property type="match status" value="1"/>
</dbReference>
<name>A0A6L2ZYQ3_9LACT</name>
<evidence type="ECO:0000313" key="1">
    <source>
        <dbReference type="EMBL" id="GFO52825.1"/>
    </source>
</evidence>
<dbReference type="AlphaFoldDB" id="A0A6L2ZYQ3"/>
<evidence type="ECO:0000313" key="2">
    <source>
        <dbReference type="Proteomes" id="UP000504756"/>
    </source>
</evidence>
<comment type="caution">
    <text evidence="1">The sequence shown here is derived from an EMBL/GenBank/DDBJ whole genome shotgun (WGS) entry which is preliminary data.</text>
</comment>
<dbReference type="RefSeq" id="WP_176490760.1">
    <property type="nucleotide sequence ID" value="NZ_BLXU01000018.1"/>
</dbReference>
<gene>
    <name evidence="1" type="ORF">ikelab_21000</name>
</gene>
<dbReference type="InterPro" id="IPR020288">
    <property type="entry name" value="Sheath_initiator"/>
</dbReference>
<accession>A0A6L2ZYQ3</accession>
<reference evidence="1 2" key="1">
    <citation type="submission" date="2020-06" db="EMBL/GenBank/DDBJ databases">
        <title>Draft genome sequence of Lactic acid bacteria from Okinawan-style tofu.</title>
        <authorList>
            <person name="Takara I."/>
            <person name="Ikematsu S."/>
        </authorList>
    </citation>
    <scope>NUCLEOTIDE SEQUENCE [LARGE SCALE GENOMIC DNA]</scope>
    <source>
        <strain evidence="2">lg38</strain>
    </source>
</reference>
<protein>
    <recommendedName>
        <fullName evidence="3">DUF2634 domain-containing protein</fullName>
    </recommendedName>
</protein>
<evidence type="ECO:0008006" key="3">
    <source>
        <dbReference type="Google" id="ProtNLM"/>
    </source>
</evidence>
<organism evidence="1 2">
    <name type="scientific">Lactococcus garvieae</name>
    <dbReference type="NCBI Taxonomy" id="1363"/>
    <lineage>
        <taxon>Bacteria</taxon>
        <taxon>Bacillati</taxon>
        <taxon>Bacillota</taxon>
        <taxon>Bacilli</taxon>
        <taxon>Lactobacillales</taxon>
        <taxon>Streptococcaceae</taxon>
        <taxon>Lactococcus</taxon>
    </lineage>
</organism>
<dbReference type="Pfam" id="PF10934">
    <property type="entry name" value="Sheath_initiator"/>
    <property type="match status" value="1"/>
</dbReference>